<feature type="transmembrane region" description="Helical" evidence="8">
    <location>
        <begin position="54"/>
        <end position="74"/>
    </location>
</feature>
<evidence type="ECO:0000256" key="1">
    <source>
        <dbReference type="ARBA" id="ARBA00004651"/>
    </source>
</evidence>
<protein>
    <submittedName>
        <fullName evidence="9">Acid-activated urea channel</fullName>
    </submittedName>
</protein>
<dbReference type="Pfam" id="PF02293">
    <property type="entry name" value="AmiS_UreI"/>
    <property type="match status" value="1"/>
</dbReference>
<dbReference type="Gene3D" id="1.25.40.600">
    <property type="match status" value="1"/>
</dbReference>
<evidence type="ECO:0000256" key="6">
    <source>
        <dbReference type="ARBA" id="ARBA00022989"/>
    </source>
</evidence>
<accession>A0A2T0AXW9</accession>
<keyword evidence="3" id="KW-0813">Transport</keyword>
<feature type="transmembrane region" description="Helical" evidence="8">
    <location>
        <begin position="112"/>
        <end position="133"/>
    </location>
</feature>
<dbReference type="RefSeq" id="WP_106004166.1">
    <property type="nucleotide sequence ID" value="NZ_CP136419.1"/>
</dbReference>
<sequence length="164" mass="17622">MAAIVLLIAAFIFLVDSAFMFGKVNPKGAATANAIVGSLMAVLGLWLSGTAKDGATLIVAGLTMAFSMFYLILAWDLFGEHDLAGLGYYCLGAGLYVALTCYYYFSIGDLRFGIFALSWAVLFLAAFASMALKLAWGKFIGWLLAVEGIITLLFPAFLIMIGKW</sequence>
<keyword evidence="6 8" id="KW-1133">Transmembrane helix</keyword>
<dbReference type="OrthoDB" id="6636366at2"/>
<keyword evidence="5 8" id="KW-0812">Transmembrane</keyword>
<evidence type="ECO:0000256" key="8">
    <source>
        <dbReference type="SAM" id="Phobius"/>
    </source>
</evidence>
<dbReference type="AlphaFoldDB" id="A0A2T0AXW9"/>
<keyword evidence="4" id="KW-1003">Cell membrane</keyword>
<feature type="transmembrane region" description="Helical" evidence="8">
    <location>
        <begin position="86"/>
        <end position="105"/>
    </location>
</feature>
<feature type="transmembrane region" description="Helical" evidence="8">
    <location>
        <begin position="28"/>
        <end position="47"/>
    </location>
</feature>
<reference evidence="9 10" key="1">
    <citation type="submission" date="2018-03" db="EMBL/GenBank/DDBJ databases">
        <title>Genome sequence of Moorella humiferrea DSM 23265.</title>
        <authorList>
            <person name="Poehlein A."/>
            <person name="Daniel R."/>
        </authorList>
    </citation>
    <scope>NUCLEOTIDE SEQUENCE [LARGE SCALE GENOMIC DNA]</scope>
    <source>
        <strain evidence="9 10">DSM 23265</strain>
    </source>
</reference>
<evidence type="ECO:0000256" key="7">
    <source>
        <dbReference type="ARBA" id="ARBA00023136"/>
    </source>
</evidence>
<evidence type="ECO:0000313" key="10">
    <source>
        <dbReference type="Proteomes" id="UP000238415"/>
    </source>
</evidence>
<keyword evidence="10" id="KW-1185">Reference proteome</keyword>
<dbReference type="GO" id="GO:0005886">
    <property type="term" value="C:plasma membrane"/>
    <property type="evidence" value="ECO:0007669"/>
    <property type="project" value="UniProtKB-SubCell"/>
</dbReference>
<comment type="subcellular location">
    <subcellularLocation>
        <location evidence="1">Cell membrane</location>
        <topology evidence="1">Multi-pass membrane protein</topology>
    </subcellularLocation>
</comment>
<evidence type="ECO:0000256" key="2">
    <source>
        <dbReference type="ARBA" id="ARBA00010068"/>
    </source>
</evidence>
<keyword evidence="7 8" id="KW-0472">Membrane</keyword>
<evidence type="ECO:0000256" key="4">
    <source>
        <dbReference type="ARBA" id="ARBA00022475"/>
    </source>
</evidence>
<dbReference type="InterPro" id="IPR038523">
    <property type="entry name" value="AmiSUreI_transpt_sf"/>
</dbReference>
<gene>
    <name evidence="9" type="primary">ureI</name>
    <name evidence="9" type="ORF">MOHU_01130</name>
</gene>
<dbReference type="EMBL" id="PVXM01000003">
    <property type="protein sequence ID" value="PRR75733.1"/>
    <property type="molecule type" value="Genomic_DNA"/>
</dbReference>
<name>A0A2T0AXW9_9FIRM</name>
<comment type="similarity">
    <text evidence="2">Belongs to the AmiS/UreI family.</text>
</comment>
<comment type="caution">
    <text evidence="9">The sequence shown here is derived from an EMBL/GenBank/DDBJ whole genome shotgun (WGS) entry which is preliminary data.</text>
</comment>
<evidence type="ECO:0000256" key="3">
    <source>
        <dbReference type="ARBA" id="ARBA00022448"/>
    </source>
</evidence>
<dbReference type="Proteomes" id="UP000238415">
    <property type="component" value="Unassembled WGS sequence"/>
</dbReference>
<feature type="transmembrane region" description="Helical" evidence="8">
    <location>
        <begin position="139"/>
        <end position="161"/>
    </location>
</feature>
<dbReference type="InterPro" id="IPR003211">
    <property type="entry name" value="AmiSUreI_transpt"/>
</dbReference>
<evidence type="ECO:0000256" key="5">
    <source>
        <dbReference type="ARBA" id="ARBA00022692"/>
    </source>
</evidence>
<evidence type="ECO:0000313" key="9">
    <source>
        <dbReference type="EMBL" id="PRR75733.1"/>
    </source>
</evidence>
<organism evidence="9 10">
    <name type="scientific">Neomoorella humiferrea</name>
    <dbReference type="NCBI Taxonomy" id="676965"/>
    <lineage>
        <taxon>Bacteria</taxon>
        <taxon>Bacillati</taxon>
        <taxon>Bacillota</taxon>
        <taxon>Clostridia</taxon>
        <taxon>Neomoorellales</taxon>
        <taxon>Neomoorellaceae</taxon>
        <taxon>Neomoorella</taxon>
    </lineage>
</organism>
<proteinExistence type="inferred from homology"/>